<proteinExistence type="predicted"/>
<gene>
    <name evidence="2" type="ORF">Hypma_008160</name>
</gene>
<evidence type="ECO:0000313" key="3">
    <source>
        <dbReference type="Proteomes" id="UP000076154"/>
    </source>
</evidence>
<keyword evidence="3" id="KW-1185">Reference proteome</keyword>
<dbReference type="AlphaFoldDB" id="A0A369JS29"/>
<dbReference type="EMBL" id="LUEZ02000042">
    <property type="protein sequence ID" value="RDB24618.1"/>
    <property type="molecule type" value="Genomic_DNA"/>
</dbReference>
<organism evidence="2 3">
    <name type="scientific">Hypsizygus marmoreus</name>
    <name type="common">White beech mushroom</name>
    <name type="synonym">Agaricus marmoreus</name>
    <dbReference type="NCBI Taxonomy" id="39966"/>
    <lineage>
        <taxon>Eukaryota</taxon>
        <taxon>Fungi</taxon>
        <taxon>Dikarya</taxon>
        <taxon>Basidiomycota</taxon>
        <taxon>Agaricomycotina</taxon>
        <taxon>Agaricomycetes</taxon>
        <taxon>Agaricomycetidae</taxon>
        <taxon>Agaricales</taxon>
        <taxon>Tricholomatineae</taxon>
        <taxon>Lyophyllaceae</taxon>
        <taxon>Hypsizygus</taxon>
    </lineage>
</organism>
<dbReference type="InParanoid" id="A0A369JS29"/>
<dbReference type="Proteomes" id="UP000076154">
    <property type="component" value="Unassembled WGS sequence"/>
</dbReference>
<sequence>MLTAACAVDSDRRLGLGEKYENGEGWYLVTFGMVKQERAAERGRSWGTNGHDRTFETSGRGGQMRERDDSC</sequence>
<feature type="compositionally biased region" description="Basic and acidic residues" evidence="1">
    <location>
        <begin position="41"/>
        <end position="55"/>
    </location>
</feature>
<evidence type="ECO:0000313" key="2">
    <source>
        <dbReference type="EMBL" id="RDB24618.1"/>
    </source>
</evidence>
<reference evidence="2" key="1">
    <citation type="submission" date="2018-04" db="EMBL/GenBank/DDBJ databases">
        <title>Whole genome sequencing of Hypsizygus marmoreus.</title>
        <authorList>
            <person name="Choi I.-G."/>
            <person name="Min B."/>
            <person name="Kim J.-G."/>
            <person name="Kim S."/>
            <person name="Oh Y.-L."/>
            <person name="Kong W.-S."/>
            <person name="Park H."/>
            <person name="Jeong J."/>
            <person name="Song E.-S."/>
        </authorList>
    </citation>
    <scope>NUCLEOTIDE SEQUENCE [LARGE SCALE GENOMIC DNA]</scope>
    <source>
        <strain evidence="2">51987-8</strain>
    </source>
</reference>
<name>A0A369JS29_HYPMA</name>
<comment type="caution">
    <text evidence="2">The sequence shown here is derived from an EMBL/GenBank/DDBJ whole genome shotgun (WGS) entry which is preliminary data.</text>
</comment>
<accession>A0A369JS29</accession>
<feature type="region of interest" description="Disordered" evidence="1">
    <location>
        <begin position="41"/>
        <end position="71"/>
    </location>
</feature>
<evidence type="ECO:0000256" key="1">
    <source>
        <dbReference type="SAM" id="MobiDB-lite"/>
    </source>
</evidence>
<protein>
    <submittedName>
        <fullName evidence="2">Uncharacterized protein</fullName>
    </submittedName>
</protein>